<dbReference type="EC" id="1.3.3.3" evidence="4"/>
<sequence>MKPIASAQQAYELVTGLQTSFVEGLTQCCQDAGTPVEFELVEWQRDGGKHGGGSRYGCADNAVFNRASVNVSHIHYEDDPSKKLASATAISTIIHPQNPQAPSVHIHISWTEMKGSGGYWRVMADLNPAIAKDEDTAAFRDAFEQSAPEQLEEGLAQGDKYFYIPALGRHRGVVHFYLEQYQTGNAEQDLEMATRFGYAVIQRYVELLGKRLNEGFSDADRETQLAYHSLYLLQVLTLDRGTTSGLLVHDQNDLGIMGSLPSRVNKPLLQSWVEKVPEVQKGLLQAIVDAIPDNGEVTNEARLDLAQAVRGFYQKHPEALQVQASGNVVPPTVANHR</sequence>
<evidence type="ECO:0000256" key="7">
    <source>
        <dbReference type="ARBA" id="ARBA00023244"/>
    </source>
</evidence>
<keyword evidence="9" id="KW-1185">Reference proteome</keyword>
<reference evidence="8" key="1">
    <citation type="submission" date="2021-01" db="EMBL/GenBank/DDBJ databases">
        <title>Modified the classification status of verrucomicrobia.</title>
        <authorList>
            <person name="Feng X."/>
        </authorList>
    </citation>
    <scope>NUCLEOTIDE SEQUENCE</scope>
    <source>
        <strain evidence="8">5K15</strain>
    </source>
</reference>
<dbReference type="RefSeq" id="WP_309490452.1">
    <property type="nucleotide sequence ID" value="NZ_JAENIG010000008.1"/>
</dbReference>
<keyword evidence="5" id="KW-0560">Oxidoreductase</keyword>
<dbReference type="InterPro" id="IPR001260">
    <property type="entry name" value="Coprogen_oxidase_aer"/>
</dbReference>
<dbReference type="EMBL" id="JAENIG010000008">
    <property type="protein sequence ID" value="MBK1855839.1"/>
    <property type="molecule type" value="Genomic_DNA"/>
</dbReference>
<protein>
    <recommendedName>
        <fullName evidence="4">coproporphyrinogen oxidase</fullName>
        <ecNumber evidence="4">1.3.3.3</ecNumber>
    </recommendedName>
</protein>
<dbReference type="Pfam" id="PF01218">
    <property type="entry name" value="Coprogen_oxidas"/>
    <property type="match status" value="1"/>
</dbReference>
<dbReference type="PANTHER" id="PTHR10755:SF0">
    <property type="entry name" value="OXYGEN-DEPENDENT COPROPORPHYRINOGEN-III OXIDASE, MITOCHONDRIAL"/>
    <property type="match status" value="1"/>
</dbReference>
<proteinExistence type="inferred from homology"/>
<evidence type="ECO:0000256" key="3">
    <source>
        <dbReference type="ARBA" id="ARBA00011738"/>
    </source>
</evidence>
<dbReference type="InterPro" id="IPR036406">
    <property type="entry name" value="Coprogen_oxidase_aer_sf"/>
</dbReference>
<gene>
    <name evidence="8" type="ORF">JIN83_12775</name>
</gene>
<accession>A0AAE2VEH5</accession>
<dbReference type="Gene3D" id="3.40.1500.10">
    <property type="entry name" value="Coproporphyrinogen III oxidase, aerobic"/>
    <property type="match status" value="1"/>
</dbReference>
<keyword evidence="7" id="KW-0627">Porphyrin biosynthesis</keyword>
<dbReference type="GO" id="GO:0005737">
    <property type="term" value="C:cytoplasm"/>
    <property type="evidence" value="ECO:0007669"/>
    <property type="project" value="TreeGrafter"/>
</dbReference>
<evidence type="ECO:0000256" key="2">
    <source>
        <dbReference type="ARBA" id="ARBA00010644"/>
    </source>
</evidence>
<evidence type="ECO:0000256" key="4">
    <source>
        <dbReference type="ARBA" id="ARBA00012869"/>
    </source>
</evidence>
<organism evidence="8 9">
    <name type="scientific">Oceaniferula flava</name>
    <dbReference type="NCBI Taxonomy" id="2800421"/>
    <lineage>
        <taxon>Bacteria</taxon>
        <taxon>Pseudomonadati</taxon>
        <taxon>Verrucomicrobiota</taxon>
        <taxon>Verrucomicrobiia</taxon>
        <taxon>Verrucomicrobiales</taxon>
        <taxon>Verrucomicrobiaceae</taxon>
        <taxon>Oceaniferula</taxon>
    </lineage>
</organism>
<keyword evidence="6" id="KW-0350">Heme biosynthesis</keyword>
<evidence type="ECO:0000256" key="1">
    <source>
        <dbReference type="ARBA" id="ARBA00005168"/>
    </source>
</evidence>
<dbReference type="Proteomes" id="UP000634206">
    <property type="component" value="Unassembled WGS sequence"/>
</dbReference>
<name>A0AAE2VEH5_9BACT</name>
<dbReference type="GO" id="GO:0004109">
    <property type="term" value="F:coproporphyrinogen oxidase activity"/>
    <property type="evidence" value="ECO:0007669"/>
    <property type="project" value="UniProtKB-EC"/>
</dbReference>
<evidence type="ECO:0000256" key="6">
    <source>
        <dbReference type="ARBA" id="ARBA00023133"/>
    </source>
</evidence>
<comment type="subunit">
    <text evidence="3">Homodimer.</text>
</comment>
<dbReference type="PANTHER" id="PTHR10755">
    <property type="entry name" value="COPROPORPHYRINOGEN III OXIDASE, MITOCHONDRIAL"/>
    <property type="match status" value="1"/>
</dbReference>
<evidence type="ECO:0000313" key="9">
    <source>
        <dbReference type="Proteomes" id="UP000634206"/>
    </source>
</evidence>
<comment type="similarity">
    <text evidence="2">Belongs to the aerobic coproporphyrinogen-III oxidase family.</text>
</comment>
<comment type="caution">
    <text evidence="8">The sequence shown here is derived from an EMBL/GenBank/DDBJ whole genome shotgun (WGS) entry which is preliminary data.</text>
</comment>
<dbReference type="GO" id="GO:0006782">
    <property type="term" value="P:protoporphyrinogen IX biosynthetic process"/>
    <property type="evidence" value="ECO:0007669"/>
    <property type="project" value="TreeGrafter"/>
</dbReference>
<dbReference type="SUPFAM" id="SSF102886">
    <property type="entry name" value="Coproporphyrinogen III oxidase"/>
    <property type="match status" value="1"/>
</dbReference>
<evidence type="ECO:0000313" key="8">
    <source>
        <dbReference type="EMBL" id="MBK1855839.1"/>
    </source>
</evidence>
<dbReference type="AlphaFoldDB" id="A0AAE2VEH5"/>
<evidence type="ECO:0000256" key="5">
    <source>
        <dbReference type="ARBA" id="ARBA00023002"/>
    </source>
</evidence>
<comment type="pathway">
    <text evidence="1">Porphyrin-containing compound metabolism; protoporphyrin-IX biosynthesis; protoporphyrinogen-IX from coproporphyrinogen-III (O2 route): step 1/1.</text>
</comment>